<keyword evidence="3" id="KW-1185">Reference proteome</keyword>
<name>L5JUB4_PTEAL</name>
<gene>
    <name evidence="2" type="ORF">PAL_GLEAN10022552</name>
</gene>
<evidence type="ECO:0000313" key="2">
    <source>
        <dbReference type="EMBL" id="ELK02632.1"/>
    </source>
</evidence>
<proteinExistence type="predicted"/>
<evidence type="ECO:0000256" key="1">
    <source>
        <dbReference type="SAM" id="MobiDB-lite"/>
    </source>
</evidence>
<organism evidence="2 3">
    <name type="scientific">Pteropus alecto</name>
    <name type="common">Black flying fox</name>
    <dbReference type="NCBI Taxonomy" id="9402"/>
    <lineage>
        <taxon>Eukaryota</taxon>
        <taxon>Metazoa</taxon>
        <taxon>Chordata</taxon>
        <taxon>Craniata</taxon>
        <taxon>Vertebrata</taxon>
        <taxon>Euteleostomi</taxon>
        <taxon>Mammalia</taxon>
        <taxon>Eutheria</taxon>
        <taxon>Laurasiatheria</taxon>
        <taxon>Chiroptera</taxon>
        <taxon>Yinpterochiroptera</taxon>
        <taxon>Pteropodoidea</taxon>
        <taxon>Pteropodidae</taxon>
        <taxon>Pteropodinae</taxon>
        <taxon>Pteropus</taxon>
    </lineage>
</organism>
<feature type="region of interest" description="Disordered" evidence="1">
    <location>
        <begin position="1"/>
        <end position="42"/>
    </location>
</feature>
<evidence type="ECO:0000313" key="3">
    <source>
        <dbReference type="Proteomes" id="UP000010552"/>
    </source>
</evidence>
<feature type="compositionally biased region" description="Pro residues" evidence="1">
    <location>
        <begin position="1"/>
        <end position="12"/>
    </location>
</feature>
<accession>L5JUB4</accession>
<reference evidence="3" key="1">
    <citation type="journal article" date="2013" name="Science">
        <title>Comparative analysis of bat genomes provides insight into the evolution of flight and immunity.</title>
        <authorList>
            <person name="Zhang G."/>
            <person name="Cowled C."/>
            <person name="Shi Z."/>
            <person name="Huang Z."/>
            <person name="Bishop-Lilly K.A."/>
            <person name="Fang X."/>
            <person name="Wynne J.W."/>
            <person name="Xiong Z."/>
            <person name="Baker M.L."/>
            <person name="Zhao W."/>
            <person name="Tachedjian M."/>
            <person name="Zhu Y."/>
            <person name="Zhou P."/>
            <person name="Jiang X."/>
            <person name="Ng J."/>
            <person name="Yang L."/>
            <person name="Wu L."/>
            <person name="Xiao J."/>
            <person name="Feng Y."/>
            <person name="Chen Y."/>
            <person name="Sun X."/>
            <person name="Zhang Y."/>
            <person name="Marsh G.A."/>
            <person name="Crameri G."/>
            <person name="Broder C.C."/>
            <person name="Frey K.G."/>
            <person name="Wang L.F."/>
            <person name="Wang J."/>
        </authorList>
    </citation>
    <scope>NUCLEOTIDE SEQUENCE [LARGE SCALE GENOMIC DNA]</scope>
</reference>
<dbReference type="EMBL" id="KB031122">
    <property type="protein sequence ID" value="ELK02632.1"/>
    <property type="molecule type" value="Genomic_DNA"/>
</dbReference>
<sequence length="159" mass="16484">MAVRPLPAPPPGLLEGRLRPGLSQDGGAATVSGDGRREGTVHSSCLGDPGWGTYRAVRSGMVQRQLERKCAGKGQRTAASGVTKGRLETADRTLGALAKNCPGSLQAVLGDVVLLVALLFTLLAAVPCNRNSSYDPADLEHPDAHMPHANLPPACLNAC</sequence>
<dbReference type="Proteomes" id="UP000010552">
    <property type="component" value="Unassembled WGS sequence"/>
</dbReference>
<feature type="compositionally biased region" description="Low complexity" evidence="1">
    <location>
        <begin position="13"/>
        <end position="22"/>
    </location>
</feature>
<protein>
    <submittedName>
        <fullName evidence="2">Uncharacterized protein</fullName>
    </submittedName>
</protein>
<dbReference type="AlphaFoldDB" id="L5JUB4"/>
<dbReference type="InParanoid" id="L5JUB4"/>